<dbReference type="Pfam" id="PF07714">
    <property type="entry name" value="PK_Tyr_Ser-Thr"/>
    <property type="match status" value="1"/>
</dbReference>
<feature type="compositionally biased region" description="Basic and acidic residues" evidence="7">
    <location>
        <begin position="900"/>
        <end position="916"/>
    </location>
</feature>
<dbReference type="RefSeq" id="XP_005651287.1">
    <property type="nucleotide sequence ID" value="XM_005651230.1"/>
</dbReference>
<feature type="domain" description="Protein kinase" evidence="10">
    <location>
        <begin position="604"/>
        <end position="839"/>
    </location>
</feature>
<dbReference type="SMART" id="SM00220">
    <property type="entry name" value="S_TKc"/>
    <property type="match status" value="1"/>
</dbReference>
<feature type="signal peptide" evidence="9">
    <location>
        <begin position="1"/>
        <end position="19"/>
    </location>
</feature>
<evidence type="ECO:0000259" key="10">
    <source>
        <dbReference type="PROSITE" id="PS50011"/>
    </source>
</evidence>
<name>I0Z7X4_COCSC</name>
<feature type="compositionally biased region" description="Polar residues" evidence="7">
    <location>
        <begin position="927"/>
        <end position="941"/>
    </location>
</feature>
<evidence type="ECO:0000256" key="4">
    <source>
        <dbReference type="ARBA" id="ARBA00022777"/>
    </source>
</evidence>
<feature type="compositionally biased region" description="Basic and acidic residues" evidence="7">
    <location>
        <begin position="1655"/>
        <end position="1665"/>
    </location>
</feature>
<keyword evidence="4" id="KW-0418">Kinase</keyword>
<feature type="compositionally biased region" description="Polar residues" evidence="7">
    <location>
        <begin position="1595"/>
        <end position="1604"/>
    </location>
</feature>
<dbReference type="SUPFAM" id="SSF56112">
    <property type="entry name" value="Protein kinase-like (PK-like)"/>
    <property type="match status" value="1"/>
</dbReference>
<evidence type="ECO:0000256" key="1">
    <source>
        <dbReference type="ARBA" id="ARBA00022527"/>
    </source>
</evidence>
<keyword evidence="9" id="KW-0732">Signal</keyword>
<evidence type="ECO:0000256" key="5">
    <source>
        <dbReference type="ARBA" id="ARBA00022840"/>
    </source>
</evidence>
<feature type="compositionally biased region" description="Polar residues" evidence="7">
    <location>
        <begin position="1208"/>
        <end position="1217"/>
    </location>
</feature>
<feature type="compositionally biased region" description="Low complexity" evidence="7">
    <location>
        <begin position="1539"/>
        <end position="1558"/>
    </location>
</feature>
<keyword evidence="12" id="KW-1185">Reference proteome</keyword>
<evidence type="ECO:0000313" key="11">
    <source>
        <dbReference type="EMBL" id="EIE26743.1"/>
    </source>
</evidence>
<gene>
    <name evidence="11" type="ORF">COCSUDRAFT_46211</name>
</gene>
<evidence type="ECO:0000313" key="12">
    <source>
        <dbReference type="Proteomes" id="UP000007264"/>
    </source>
</evidence>
<reference evidence="11 12" key="1">
    <citation type="journal article" date="2012" name="Genome Biol.">
        <title>The genome of the polar eukaryotic microalga coccomyxa subellipsoidea reveals traits of cold adaptation.</title>
        <authorList>
            <person name="Blanc G."/>
            <person name="Agarkova I."/>
            <person name="Grimwood J."/>
            <person name="Kuo A."/>
            <person name="Brueggeman A."/>
            <person name="Dunigan D."/>
            <person name="Gurnon J."/>
            <person name="Ladunga I."/>
            <person name="Lindquist E."/>
            <person name="Lucas S."/>
            <person name="Pangilinan J."/>
            <person name="Proschold T."/>
            <person name="Salamov A."/>
            <person name="Schmutz J."/>
            <person name="Weeks D."/>
            <person name="Yamada T."/>
            <person name="Claverie J.M."/>
            <person name="Grigoriev I."/>
            <person name="Van Etten J."/>
            <person name="Lomsadze A."/>
            <person name="Borodovsky M."/>
        </authorList>
    </citation>
    <scope>NUCLEOTIDE SEQUENCE [LARGE SCALE GENOMIC DNA]</scope>
    <source>
        <strain evidence="11 12">C-169</strain>
    </source>
</reference>
<dbReference type="OrthoDB" id="4062651at2759"/>
<dbReference type="InterPro" id="IPR008271">
    <property type="entry name" value="Ser/Thr_kinase_AS"/>
</dbReference>
<dbReference type="InterPro" id="IPR000719">
    <property type="entry name" value="Prot_kinase_dom"/>
</dbReference>
<feature type="region of interest" description="Disordered" evidence="7">
    <location>
        <begin position="927"/>
        <end position="946"/>
    </location>
</feature>
<dbReference type="GO" id="GO:0005524">
    <property type="term" value="F:ATP binding"/>
    <property type="evidence" value="ECO:0007669"/>
    <property type="project" value="UniProtKB-UniRule"/>
</dbReference>
<keyword evidence="8" id="KW-0812">Transmembrane</keyword>
<dbReference type="InterPro" id="IPR051681">
    <property type="entry name" value="Ser/Thr_Kinases-Pseudokinases"/>
</dbReference>
<evidence type="ECO:0000256" key="8">
    <source>
        <dbReference type="SAM" id="Phobius"/>
    </source>
</evidence>
<dbReference type="GeneID" id="17044753"/>
<comment type="caution">
    <text evidence="11">The sequence shown here is derived from an EMBL/GenBank/DDBJ whole genome shotgun (WGS) entry which is preliminary data.</text>
</comment>
<protein>
    <recommendedName>
        <fullName evidence="10">Protein kinase domain-containing protein</fullName>
    </recommendedName>
</protein>
<dbReference type="EMBL" id="AGSI01000002">
    <property type="protein sequence ID" value="EIE26743.1"/>
    <property type="molecule type" value="Genomic_DNA"/>
</dbReference>
<feature type="compositionally biased region" description="Low complexity" evidence="7">
    <location>
        <begin position="1006"/>
        <end position="1023"/>
    </location>
</feature>
<dbReference type="PROSITE" id="PS50011">
    <property type="entry name" value="PROTEIN_KINASE_DOM"/>
    <property type="match status" value="1"/>
</dbReference>
<evidence type="ECO:0000256" key="7">
    <source>
        <dbReference type="SAM" id="MobiDB-lite"/>
    </source>
</evidence>
<feature type="compositionally biased region" description="Low complexity" evidence="7">
    <location>
        <begin position="1511"/>
        <end position="1525"/>
    </location>
</feature>
<feature type="transmembrane region" description="Helical" evidence="8">
    <location>
        <begin position="448"/>
        <end position="472"/>
    </location>
</feature>
<feature type="compositionally biased region" description="Gly residues" evidence="7">
    <location>
        <begin position="539"/>
        <end position="550"/>
    </location>
</feature>
<feature type="compositionally biased region" description="Low complexity" evidence="7">
    <location>
        <begin position="1165"/>
        <end position="1195"/>
    </location>
</feature>
<feature type="compositionally biased region" description="Polar residues" evidence="7">
    <location>
        <begin position="502"/>
        <end position="525"/>
    </location>
</feature>
<keyword evidence="8" id="KW-1133">Transmembrane helix</keyword>
<feature type="compositionally biased region" description="Low complexity" evidence="7">
    <location>
        <begin position="1699"/>
        <end position="1712"/>
    </location>
</feature>
<dbReference type="Gene3D" id="1.10.510.10">
    <property type="entry name" value="Transferase(Phosphotransferase) domain 1"/>
    <property type="match status" value="1"/>
</dbReference>
<feature type="transmembrane region" description="Helical" evidence="8">
    <location>
        <begin position="771"/>
        <end position="790"/>
    </location>
</feature>
<evidence type="ECO:0000256" key="3">
    <source>
        <dbReference type="ARBA" id="ARBA00022741"/>
    </source>
</evidence>
<feature type="compositionally biased region" description="Low complexity" evidence="7">
    <location>
        <begin position="1669"/>
        <end position="1681"/>
    </location>
</feature>
<evidence type="ECO:0000256" key="2">
    <source>
        <dbReference type="ARBA" id="ARBA00022679"/>
    </source>
</evidence>
<feature type="chain" id="PRO_5003636822" description="Protein kinase domain-containing protein" evidence="9">
    <location>
        <begin position="20"/>
        <end position="1766"/>
    </location>
</feature>
<keyword evidence="2" id="KW-0808">Transferase</keyword>
<dbReference type="KEGG" id="csl:COCSUDRAFT_46211"/>
<feature type="compositionally biased region" description="Low complexity" evidence="7">
    <location>
        <begin position="1220"/>
        <end position="1233"/>
    </location>
</feature>
<evidence type="ECO:0000256" key="9">
    <source>
        <dbReference type="SAM" id="SignalP"/>
    </source>
</evidence>
<feature type="region of interest" description="Disordered" evidence="7">
    <location>
        <begin position="1316"/>
        <end position="1715"/>
    </location>
</feature>
<feature type="region of interest" description="Disordered" evidence="7">
    <location>
        <begin position="986"/>
        <end position="1298"/>
    </location>
</feature>
<dbReference type="PROSITE" id="PS00107">
    <property type="entry name" value="PROTEIN_KINASE_ATP"/>
    <property type="match status" value="1"/>
</dbReference>
<feature type="compositionally biased region" description="Acidic residues" evidence="7">
    <location>
        <begin position="994"/>
        <end position="1005"/>
    </location>
</feature>
<evidence type="ECO:0000256" key="6">
    <source>
        <dbReference type="PROSITE-ProRule" id="PRU10141"/>
    </source>
</evidence>
<keyword evidence="3 6" id="KW-0547">Nucleotide-binding</keyword>
<feature type="compositionally biased region" description="Basic residues" evidence="7">
    <location>
        <begin position="1234"/>
        <end position="1243"/>
    </location>
</feature>
<feature type="compositionally biased region" description="Basic and acidic residues" evidence="7">
    <location>
        <begin position="1282"/>
        <end position="1291"/>
    </location>
</feature>
<sequence length="1766" mass="184133">MWRQVAAILVIGCIRTGSGAPAEGDNSQLHTAATNALFPGGASVLPLPLPLGPAYNVSNFRAFVNVTVSAYADGPASNFAVNVSTLSDLVNLLGQLYYPQGILFEVLSMVPANSNDSMVDCTIPRANGKMGVCVSMLVLLLDDTRTPFVMSSLNNVDVAAGKAAAKNTMSWVFTEMFSRVGGLLEWQEVAQADVLHPPLLQPIFSFWSPIPTRTRTITAQLQGNQILPFPAYQEQATLGAIKSTLSNVAIFVSLSAAIPSTAAPGRKLLASRAVPYVNITYDFDCFASLSLPTTVADWQVLSPQLLKSLQLAGVPVDAVQVVSVNFTTPADLIAAQAAAAATPPPPGQSDADKALTNSVAAAVDLTKALTDSMSKTLQALGYSPSTAPGAPMAVQSPPQQAAATPRSPQSPAAAAATAVPATPSAIPAPAGGNSAEPGRHGEGGKMPLGLIAGLAAGVVAALALACLAVGIFMHRRRKQRKEDAAMNEVNINNNLDPYHGLNLNSNKTTDSAPKSNGGFDSSSLNYPFLESRRSSRGGPFSGDGSLGAGGSSSRSSGLGTSLLAGGRTASSGSGSSDAMKPPPGYTPAASIIAPQDLTICKKRDGSDWLLGQGTFGAVYKAMRRHVQECAVKVLKCINDDELLSFQREVYIMQQCSFDRNIVQFYGFCVSPPMLVLEFMEGGDMWSALRGDSRDELQWYNKGRALALDVVHADMKTKNILLSAGRMTAKIADVGLARFMAHTHMDTKSLPMGTFVYAAPELLLGKRSDHKVDIYSFGIILWELVTLMTPARGNLRPVRVPEECPPDVARLIEDCLEANLPDKRPTASVIYDRLMASPVTVEEAMEQVANPEAYAAALALADVGPSGSGETTFHTAMHADRDDLPSTANAGSLQSGPWNSKDFKSGEPKTDCSDDRFISAGSDWSADTANVDSWGRQSGRASSDTERAALTEHSLSTDLYVESEELEAEEEHRRLLRAADAIIEEEIERGGISSDADEDAESDDDSSSTASDASSEALALAVAAHGEDLDDDIDREEESRGGGSSRRRGGGGGLKKQGSVLAPAFSKGLTRLASLLPRRDGQRSATASGGAAPGERRGMLPGMGSLRASFMGGPSLGLPKDDSDEEEDDSGRDVGPMPSAALPQRPKLAEPATPAGQMETRPAFARSKLSTTSGSVSSVADSPAPSPAPSRVRFSSQVVDDEGPRELSPRSSRQTQPSGYLASAELSAAPAPARVPRRPTRGALKHSAAAAAQQPPPAEHDAAALNAPRRAPAEGNGVQGAPGKKEETKKDPTQACLSTRIPEALVSNFWEAAASRGFESSLGSETSEDGQKAQPAPSKEAVAPAAQQKGPAASGTPSKTVEVTKVPSAAPPPIHAAAMDFWRTAASTSADEDHKPRSAPAKITEQRAAPPPKAELAEIRPTQAPTPSTNLAANRFWQAAAQDAYGDSGRSDSGGHEGMQASALDGHGESGRQHSGGRTGHGAEADEPAPAQKEREAARGSGLAAAGKQQSARLAAVRLRQAAAVRNTSLAMVKAGNVPLSSSASIRSSALRAATDSSDGGSGRLGGTSANGRALWQRASQAALRGSSPPHDGQPDSPQEASPQGASPVAHRRTSAGATRSFWVRASDAGLGRRSTHPQPVLAAASSVPAKSAADSMRRRSSDPRGHTVSAARAAADRSAPGSGIGSSGSLHPSLDTLAGVSREGSVGSSVLSPFNSVLPPVKVRIQEEGRSLEAERADEELAQQLFRAAQARRSQESTKTAEWLKY</sequence>
<proteinExistence type="predicted"/>
<feature type="compositionally biased region" description="Low complexity" evidence="7">
    <location>
        <begin position="1642"/>
        <end position="1654"/>
    </location>
</feature>
<dbReference type="PANTHER" id="PTHR44329">
    <property type="entry name" value="SERINE/THREONINE-PROTEIN KINASE TNNI3K-RELATED"/>
    <property type="match status" value="1"/>
</dbReference>
<feature type="compositionally biased region" description="Polar residues" evidence="7">
    <location>
        <begin position="885"/>
        <end position="897"/>
    </location>
</feature>
<dbReference type="eggNOG" id="KOG1187">
    <property type="taxonomic scope" value="Eukaryota"/>
</dbReference>
<feature type="compositionally biased region" description="Low complexity" evidence="7">
    <location>
        <begin position="551"/>
        <end position="576"/>
    </location>
</feature>
<dbReference type="GO" id="GO:0004674">
    <property type="term" value="F:protein serine/threonine kinase activity"/>
    <property type="evidence" value="ECO:0007669"/>
    <property type="project" value="TreeGrafter"/>
</dbReference>
<feature type="region of interest" description="Disordered" evidence="7">
    <location>
        <begin position="492"/>
        <end position="589"/>
    </location>
</feature>
<dbReference type="PANTHER" id="PTHR44329:SF288">
    <property type="entry name" value="MITOGEN-ACTIVATED PROTEIN KINASE KINASE KINASE 20"/>
    <property type="match status" value="1"/>
</dbReference>
<dbReference type="PROSITE" id="PS00108">
    <property type="entry name" value="PROTEIN_KINASE_ST"/>
    <property type="match status" value="1"/>
</dbReference>
<keyword evidence="5 6" id="KW-0067">ATP-binding</keyword>
<feature type="region of interest" description="Disordered" evidence="7">
    <location>
        <begin position="880"/>
        <end position="920"/>
    </location>
</feature>
<dbReference type="InterPro" id="IPR001245">
    <property type="entry name" value="Ser-Thr/Tyr_kinase_cat_dom"/>
</dbReference>
<keyword evidence="1" id="KW-0723">Serine/threonine-protein kinase</keyword>
<accession>I0Z7X4</accession>
<dbReference type="InterPro" id="IPR017441">
    <property type="entry name" value="Protein_kinase_ATP_BS"/>
</dbReference>
<feature type="compositionally biased region" description="Low complexity" evidence="7">
    <location>
        <begin position="390"/>
        <end position="430"/>
    </location>
</feature>
<dbReference type="Proteomes" id="UP000007264">
    <property type="component" value="Unassembled WGS sequence"/>
</dbReference>
<dbReference type="InterPro" id="IPR011009">
    <property type="entry name" value="Kinase-like_dom_sf"/>
</dbReference>
<dbReference type="STRING" id="574566.I0Z7X4"/>
<organism evidence="11 12">
    <name type="scientific">Coccomyxa subellipsoidea (strain C-169)</name>
    <name type="common">Green microalga</name>
    <dbReference type="NCBI Taxonomy" id="574566"/>
    <lineage>
        <taxon>Eukaryota</taxon>
        <taxon>Viridiplantae</taxon>
        <taxon>Chlorophyta</taxon>
        <taxon>core chlorophytes</taxon>
        <taxon>Trebouxiophyceae</taxon>
        <taxon>Trebouxiophyceae incertae sedis</taxon>
        <taxon>Coccomyxaceae</taxon>
        <taxon>Coccomyxa</taxon>
        <taxon>Coccomyxa subellipsoidea</taxon>
    </lineage>
</organism>
<feature type="compositionally biased region" description="Polar residues" evidence="7">
    <location>
        <begin position="1422"/>
        <end position="1431"/>
    </location>
</feature>
<feature type="region of interest" description="Disordered" evidence="7">
    <location>
        <begin position="388"/>
        <end position="441"/>
    </location>
</feature>
<feature type="binding site" evidence="6">
    <location>
        <position position="632"/>
    </location>
    <ligand>
        <name>ATP</name>
        <dbReference type="ChEBI" id="CHEBI:30616"/>
    </ligand>
</feature>
<keyword evidence="8" id="KW-0472">Membrane</keyword>